<proteinExistence type="predicted"/>
<gene>
    <name evidence="9" type="ORF">D187_001741</name>
</gene>
<keyword evidence="6" id="KW-0472">Membrane</keyword>
<evidence type="ECO:0000313" key="10">
    <source>
        <dbReference type="Proteomes" id="UP000011682"/>
    </source>
</evidence>
<organism evidence="9 10">
    <name type="scientific">Cystobacter fuscus (strain ATCC 25194 / DSM 2262 / NBRC 100088 / M29)</name>
    <dbReference type="NCBI Taxonomy" id="1242864"/>
    <lineage>
        <taxon>Bacteria</taxon>
        <taxon>Pseudomonadati</taxon>
        <taxon>Myxococcota</taxon>
        <taxon>Myxococcia</taxon>
        <taxon>Myxococcales</taxon>
        <taxon>Cystobacterineae</taxon>
        <taxon>Archangiaceae</taxon>
        <taxon>Cystobacter</taxon>
    </lineage>
</organism>
<protein>
    <recommendedName>
        <fullName evidence="5">DNA 3'-5' helicase II</fullName>
    </recommendedName>
</protein>
<reference evidence="9" key="1">
    <citation type="submission" date="2013-05" db="EMBL/GenBank/DDBJ databases">
        <title>Genome assembly of Cystobacter fuscus DSM 2262.</title>
        <authorList>
            <person name="Sharma G."/>
            <person name="Khatri I."/>
            <person name="Kaur C."/>
            <person name="Mayilraj S."/>
            <person name="Subramanian S."/>
        </authorList>
    </citation>
    <scope>NUCLEOTIDE SEQUENCE [LARGE SCALE GENOMIC DNA]</scope>
    <source>
        <strain evidence="9">DSM 2262</strain>
    </source>
</reference>
<dbReference type="CDD" id="cd17932">
    <property type="entry name" value="DEXQc_UvrD"/>
    <property type="match status" value="1"/>
</dbReference>
<keyword evidence="1" id="KW-0547">Nucleotide-binding</keyword>
<dbReference type="GO" id="GO:0005524">
    <property type="term" value="F:ATP binding"/>
    <property type="evidence" value="ECO:0007669"/>
    <property type="project" value="UniProtKB-KW"/>
</dbReference>
<name>S9PE30_CYSF2</name>
<feature type="domain" description="UvrD-like helicase ATP-binding" evidence="7">
    <location>
        <begin position="120"/>
        <end position="210"/>
    </location>
</feature>
<evidence type="ECO:0000256" key="1">
    <source>
        <dbReference type="ARBA" id="ARBA00022741"/>
    </source>
</evidence>
<dbReference type="Pfam" id="PF13538">
    <property type="entry name" value="UvrD_C_2"/>
    <property type="match status" value="1"/>
</dbReference>
<accession>S9PE30</accession>
<comment type="caution">
    <text evidence="9">The sequence shown here is derived from an EMBL/GenBank/DDBJ whole genome shotgun (WGS) entry which is preliminary data.</text>
</comment>
<dbReference type="GO" id="GO:0043138">
    <property type="term" value="F:3'-5' DNA helicase activity"/>
    <property type="evidence" value="ECO:0007669"/>
    <property type="project" value="TreeGrafter"/>
</dbReference>
<sequence>MSEVEVIVYRGGAVVDRVSRPLRKLDGKPAVTYRKQLHTLVGGNSIFLDGLSEVEVVVHQGGAVVDRVSRPLRELDGKPAVTYQRRLHALVEGNSIFLEAPAETIGAQEEVGPPRKKGWDPLQEEVIEASPEARLLVDAGPGTGKTAVACARVAQLIERHDIQPTRIWLVSFTRTAVREVRNRIATVLGDQEAAYAVRIATLDSHAWAIHSGFDETAKIAGSHEQNIDEVLQLIREDDQVADYLDRVEHLIVDEAQDVVGIRADLVTALISKLSRSCGVTVFADEAQAIYGFANDTEARACKVRQSALTERLRKGDYGFSEKSLREVFRTDSPSLLSLFTTTRAKVLAPSENAVGKLEELRQELEGLADGTVPRIEEQELEKEEDLFVLFRRRAEALLASSFLSSKGVRHRLRMSGLPVCILPWVGACLGEHTAPVLTRTEFLVLWKERVAGTRCEALSDDEAWALLVRHAGSTETVVQMRRLRAVLGRTQPPADFCTSELGTRGPIVGTIHASKGREAGTVHLMMPAMPGDDMDCDEETRVVFVGATRAKAKLKVGQGYNHHFATSLESGRAYVLHCKQGKAKAQVEIGRDGDVSVEGAAATSLYANAAEVRAVQERLLQKVDAPSTAWARHNPDAHFTYMLRTVDGAELLGALTERVNSDLFKVAAAARAKVKGGNRRPPDELWHLHVVGVRTAVLAPDSPEAERLHAPWSASGIVLVPIVLGYTTLTFPYYQR</sequence>
<dbReference type="GO" id="GO:0016787">
    <property type="term" value="F:hydrolase activity"/>
    <property type="evidence" value="ECO:0007669"/>
    <property type="project" value="UniProtKB-KW"/>
</dbReference>
<feature type="transmembrane region" description="Helical" evidence="6">
    <location>
        <begin position="712"/>
        <end position="734"/>
    </location>
</feature>
<dbReference type="PANTHER" id="PTHR11070:SF2">
    <property type="entry name" value="ATP-DEPENDENT DNA HELICASE SRS2"/>
    <property type="match status" value="1"/>
</dbReference>
<dbReference type="OrthoDB" id="5298826at2"/>
<dbReference type="GO" id="GO:0000725">
    <property type="term" value="P:recombinational repair"/>
    <property type="evidence" value="ECO:0007669"/>
    <property type="project" value="TreeGrafter"/>
</dbReference>
<dbReference type="SUPFAM" id="SSF52540">
    <property type="entry name" value="P-loop containing nucleoside triphosphate hydrolases"/>
    <property type="match status" value="1"/>
</dbReference>
<evidence type="ECO:0000313" key="9">
    <source>
        <dbReference type="EMBL" id="EPX60587.1"/>
    </source>
</evidence>
<dbReference type="InterPro" id="IPR027785">
    <property type="entry name" value="UvrD-like_helicase_C"/>
</dbReference>
<dbReference type="RefSeq" id="WP_002624010.1">
    <property type="nucleotide sequence ID" value="NZ_ANAH02000012.1"/>
</dbReference>
<dbReference type="eggNOG" id="COG0210">
    <property type="taxonomic scope" value="Bacteria"/>
</dbReference>
<dbReference type="InterPro" id="IPR014016">
    <property type="entry name" value="UvrD-like_ATP-bd"/>
</dbReference>
<evidence type="ECO:0000259" key="8">
    <source>
        <dbReference type="Pfam" id="PF13538"/>
    </source>
</evidence>
<dbReference type="AlphaFoldDB" id="S9PE30"/>
<dbReference type="InterPro" id="IPR000212">
    <property type="entry name" value="DNA_helicase_UvrD/REP"/>
</dbReference>
<dbReference type="Gene3D" id="3.40.50.300">
    <property type="entry name" value="P-loop containing nucleotide triphosphate hydrolases"/>
    <property type="match status" value="2"/>
</dbReference>
<dbReference type="GO" id="GO:0003677">
    <property type="term" value="F:DNA binding"/>
    <property type="evidence" value="ECO:0007669"/>
    <property type="project" value="InterPro"/>
</dbReference>
<dbReference type="Proteomes" id="UP000011682">
    <property type="component" value="Unassembled WGS sequence"/>
</dbReference>
<keyword evidence="3" id="KW-0347">Helicase</keyword>
<evidence type="ECO:0000256" key="4">
    <source>
        <dbReference type="ARBA" id="ARBA00022840"/>
    </source>
</evidence>
<keyword evidence="10" id="KW-1185">Reference proteome</keyword>
<feature type="domain" description="UvrD-like helicase ATP-binding" evidence="7">
    <location>
        <begin position="230"/>
        <end position="293"/>
    </location>
</feature>
<keyword evidence="4" id="KW-0067">ATP-binding</keyword>
<dbReference type="Pfam" id="PF00580">
    <property type="entry name" value="UvrD-helicase"/>
    <property type="match status" value="2"/>
</dbReference>
<feature type="domain" description="UvrD-like helicase C-terminal" evidence="8">
    <location>
        <begin position="508"/>
        <end position="554"/>
    </location>
</feature>
<evidence type="ECO:0000256" key="2">
    <source>
        <dbReference type="ARBA" id="ARBA00022801"/>
    </source>
</evidence>
<dbReference type="EMBL" id="ANAH02000012">
    <property type="protein sequence ID" value="EPX60587.1"/>
    <property type="molecule type" value="Genomic_DNA"/>
</dbReference>
<keyword evidence="2" id="KW-0378">Hydrolase</keyword>
<evidence type="ECO:0000259" key="7">
    <source>
        <dbReference type="Pfam" id="PF00580"/>
    </source>
</evidence>
<evidence type="ECO:0000256" key="5">
    <source>
        <dbReference type="ARBA" id="ARBA00034923"/>
    </source>
</evidence>
<evidence type="ECO:0000256" key="3">
    <source>
        <dbReference type="ARBA" id="ARBA00022806"/>
    </source>
</evidence>
<keyword evidence="6" id="KW-1133">Transmembrane helix</keyword>
<dbReference type="PANTHER" id="PTHR11070">
    <property type="entry name" value="UVRD / RECB / PCRA DNA HELICASE FAMILY MEMBER"/>
    <property type="match status" value="1"/>
</dbReference>
<dbReference type="InterPro" id="IPR027417">
    <property type="entry name" value="P-loop_NTPase"/>
</dbReference>
<evidence type="ECO:0000256" key="6">
    <source>
        <dbReference type="SAM" id="Phobius"/>
    </source>
</evidence>
<keyword evidence="6" id="KW-0812">Transmembrane</keyword>